<evidence type="ECO:0000256" key="7">
    <source>
        <dbReference type="ARBA" id="ARBA00022989"/>
    </source>
</evidence>
<dbReference type="SMART" id="SM00155">
    <property type="entry name" value="PLDc"/>
    <property type="match status" value="2"/>
</dbReference>
<keyword evidence="3 12" id="KW-0444">Lipid biosynthesis</keyword>
<dbReference type="GO" id="GO:0032049">
    <property type="term" value="P:cardiolipin biosynthetic process"/>
    <property type="evidence" value="ECO:0007669"/>
    <property type="project" value="UniProtKB-UniRule"/>
</dbReference>
<evidence type="ECO:0000256" key="4">
    <source>
        <dbReference type="ARBA" id="ARBA00022679"/>
    </source>
</evidence>
<dbReference type="InterPro" id="IPR022924">
    <property type="entry name" value="Cardiolipin_synthase"/>
</dbReference>
<dbReference type="RefSeq" id="WP_278637029.1">
    <property type="nucleotide sequence ID" value="NZ_JAGZZP010000003.1"/>
</dbReference>
<dbReference type="Pfam" id="PF13396">
    <property type="entry name" value="PLDc_N"/>
    <property type="match status" value="1"/>
</dbReference>
<dbReference type="HAMAP" id="MF_01916">
    <property type="entry name" value="Cardiolipin_synth_Cls"/>
    <property type="match status" value="1"/>
</dbReference>
<dbReference type="InterPro" id="IPR030874">
    <property type="entry name" value="Cardiolipin_synth_Firmi"/>
</dbReference>
<evidence type="ECO:0000313" key="15">
    <source>
        <dbReference type="EMBL" id="MBS6534622.1"/>
    </source>
</evidence>
<evidence type="ECO:0000256" key="2">
    <source>
        <dbReference type="ARBA" id="ARBA00022475"/>
    </source>
</evidence>
<dbReference type="GO" id="GO:0008808">
    <property type="term" value="F:cardiolipin synthase activity"/>
    <property type="evidence" value="ECO:0007669"/>
    <property type="project" value="UniProtKB-UniRule"/>
</dbReference>
<evidence type="ECO:0000259" key="14">
    <source>
        <dbReference type="PROSITE" id="PS50035"/>
    </source>
</evidence>
<feature type="transmembrane region" description="Helical" evidence="12">
    <location>
        <begin position="42"/>
        <end position="62"/>
    </location>
</feature>
<dbReference type="InterPro" id="IPR001736">
    <property type="entry name" value="PLipase_D/transphosphatidylase"/>
</dbReference>
<evidence type="ECO:0000256" key="9">
    <source>
        <dbReference type="ARBA" id="ARBA00023136"/>
    </source>
</evidence>
<keyword evidence="11 12" id="KW-1208">Phospholipid metabolism</keyword>
<feature type="active site" evidence="12">
    <location>
        <position position="405"/>
    </location>
</feature>
<dbReference type="Proteomes" id="UP000748991">
    <property type="component" value="Unassembled WGS sequence"/>
</dbReference>
<gene>
    <name evidence="15" type="primary">cls</name>
    <name evidence="15" type="ORF">KH327_02200</name>
</gene>
<reference evidence="15" key="1">
    <citation type="submission" date="2021-02" db="EMBL/GenBank/DDBJ databases">
        <title>Infant gut strain persistence is associated with maternal origin, phylogeny, and functional potential including surface adhesion and iron acquisition.</title>
        <authorList>
            <person name="Lou Y.C."/>
        </authorList>
    </citation>
    <scope>NUCLEOTIDE SEQUENCE</scope>
    <source>
        <strain evidence="15">L3_060_052G1_dasL3_060_052G1_concoct_1</strain>
    </source>
</reference>
<feature type="active site" evidence="12">
    <location>
        <position position="237"/>
    </location>
</feature>
<evidence type="ECO:0000256" key="12">
    <source>
        <dbReference type="HAMAP-Rule" id="MF_01916"/>
    </source>
</evidence>
<feature type="active site" evidence="12">
    <location>
        <position position="412"/>
    </location>
</feature>
<sequence>MFSAYFGMLKNFAQVYSILFIINLLVSTFIIVFDNKKPTSTLLWVMAINFLPVVGFIFYLFIGQDISKSKIFSGKSKKDEILSKESQAQLRDIKNKNFRFSKKRTAEYLDMIEMFNKAENEMLYTDNKVEIFNDGVEKFDALFEDLRKAKHTIYVQYYIFKSDELSTEFMDILKSKAKEGLDVYLLVDGMGVRKMKLRDRKSLEEEGVKFAIFFPGIIDKINTHINYRNHRKIAVIDKRIGYVGGFNVGDEYVSKGPMGYWRDTHLRIEGPAVNGLAWRFFLDFKFASDAPTKGFTTEIFPELEDGVDINVVTSGPDTKADSIRNGYEKLITSARKELYIQTPYFVPDEGLLKAIKVAALSGVDVHLMFPAKRDHLFVHWASLSFLGELLKWGAHVYQYEGGFLHTKIVIADDYLSTVGTANFDIRSFELNFEVNAFLYDEELNKKLKEDFKRDLEDCTEITKEIYAKRSRFTKVRESFSRLLSPLL</sequence>
<comment type="similarity">
    <text evidence="12">Belongs to the phospholipase D family. Cardiolipin synthase subfamily.</text>
</comment>
<evidence type="ECO:0000256" key="6">
    <source>
        <dbReference type="ARBA" id="ARBA00022737"/>
    </source>
</evidence>
<feature type="domain" description="PLD phosphodiesterase" evidence="14">
    <location>
        <begin position="225"/>
        <end position="252"/>
    </location>
</feature>
<evidence type="ECO:0000256" key="1">
    <source>
        <dbReference type="ARBA" id="ARBA00004651"/>
    </source>
</evidence>
<keyword evidence="5 12" id="KW-0812">Transmembrane</keyword>
<comment type="caution">
    <text evidence="15">The sequence shown here is derived from an EMBL/GenBank/DDBJ whole genome shotgun (WGS) entry which is preliminary data.</text>
</comment>
<keyword evidence="10 12" id="KW-0594">Phospholipid biosynthesis</keyword>
<feature type="active site" evidence="12">
    <location>
        <position position="232"/>
    </location>
</feature>
<comment type="function">
    <text evidence="12">Catalyzes the reversible phosphatidyl group transfer from one phosphatidylglycerol molecule to another to form cardiolipin (CL) (diphosphatidylglycerol) and glycerol.</text>
</comment>
<dbReference type="InterPro" id="IPR025202">
    <property type="entry name" value="PLD-like_dom"/>
</dbReference>
<name>A0A943SPQ2_9FIRM</name>
<feature type="transmembrane region" description="Helical" evidence="12">
    <location>
        <begin position="12"/>
        <end position="33"/>
    </location>
</feature>
<protein>
    <recommendedName>
        <fullName evidence="12 13">Cardiolipin synthase</fullName>
        <shortName evidence="12">CL synthase</shortName>
        <ecNumber evidence="12 13">2.7.8.-</ecNumber>
    </recommendedName>
</protein>
<keyword evidence="6" id="KW-0677">Repeat</keyword>
<organism evidence="15 16">
    <name type="scientific">Peptoniphilus harei</name>
    <dbReference type="NCBI Taxonomy" id="54005"/>
    <lineage>
        <taxon>Bacteria</taxon>
        <taxon>Bacillati</taxon>
        <taxon>Bacillota</taxon>
        <taxon>Tissierellia</taxon>
        <taxon>Tissierellales</taxon>
        <taxon>Peptoniphilaceae</taxon>
        <taxon>Peptoniphilus</taxon>
    </lineage>
</organism>
<dbReference type="NCBIfam" id="TIGR04265">
    <property type="entry name" value="bac_cardiolipin"/>
    <property type="match status" value="1"/>
</dbReference>
<dbReference type="PANTHER" id="PTHR21248">
    <property type="entry name" value="CARDIOLIPIN SYNTHASE"/>
    <property type="match status" value="1"/>
</dbReference>
<dbReference type="AlphaFoldDB" id="A0A943SPQ2"/>
<dbReference type="EC" id="2.7.8.-" evidence="12 13"/>
<dbReference type="Gene3D" id="3.30.870.10">
    <property type="entry name" value="Endonuclease Chain A"/>
    <property type="match status" value="3"/>
</dbReference>
<dbReference type="InterPro" id="IPR027379">
    <property type="entry name" value="CLS_N"/>
</dbReference>
<feature type="active site" evidence="12">
    <location>
        <position position="407"/>
    </location>
</feature>
<accession>A0A943SPQ2</accession>
<dbReference type="CDD" id="cd09110">
    <property type="entry name" value="PLDc_CLS_1"/>
    <property type="match status" value="1"/>
</dbReference>
<keyword evidence="8 12" id="KW-0443">Lipid metabolism</keyword>
<feature type="active site" evidence="12">
    <location>
        <position position="230"/>
    </location>
</feature>
<keyword evidence="7 12" id="KW-1133">Transmembrane helix</keyword>
<dbReference type="Pfam" id="PF13091">
    <property type="entry name" value="PLDc_2"/>
    <property type="match status" value="2"/>
</dbReference>
<comment type="catalytic activity">
    <reaction evidence="12">
        <text>2 a 1,2-diacyl-sn-glycero-3-phospho-(1'-sn-glycerol) = a cardiolipin + glycerol</text>
        <dbReference type="Rhea" id="RHEA:31451"/>
        <dbReference type="ChEBI" id="CHEBI:17754"/>
        <dbReference type="ChEBI" id="CHEBI:62237"/>
        <dbReference type="ChEBI" id="CHEBI:64716"/>
    </reaction>
</comment>
<dbReference type="PANTHER" id="PTHR21248:SF22">
    <property type="entry name" value="PHOSPHOLIPASE D"/>
    <property type="match status" value="1"/>
</dbReference>
<evidence type="ECO:0000256" key="13">
    <source>
        <dbReference type="NCBIfam" id="TIGR04265"/>
    </source>
</evidence>
<comment type="subcellular location">
    <subcellularLocation>
        <location evidence="1 12">Cell membrane</location>
        <topology evidence="1 12">Multi-pass membrane protein</topology>
    </subcellularLocation>
</comment>
<evidence type="ECO:0000256" key="3">
    <source>
        <dbReference type="ARBA" id="ARBA00022516"/>
    </source>
</evidence>
<feature type="domain" description="PLD phosphodiesterase" evidence="14">
    <location>
        <begin position="400"/>
        <end position="427"/>
    </location>
</feature>
<keyword evidence="4 12" id="KW-0808">Transferase</keyword>
<proteinExistence type="inferred from homology"/>
<dbReference type="SUPFAM" id="SSF56024">
    <property type="entry name" value="Phospholipase D/nuclease"/>
    <property type="match status" value="2"/>
</dbReference>
<evidence type="ECO:0000256" key="11">
    <source>
        <dbReference type="ARBA" id="ARBA00023264"/>
    </source>
</evidence>
<keyword evidence="2 12" id="KW-1003">Cell membrane</keyword>
<dbReference type="PROSITE" id="PS50035">
    <property type="entry name" value="PLD"/>
    <property type="match status" value="2"/>
</dbReference>
<keyword evidence="9 12" id="KW-0472">Membrane</keyword>
<dbReference type="GO" id="GO:0005886">
    <property type="term" value="C:plasma membrane"/>
    <property type="evidence" value="ECO:0007669"/>
    <property type="project" value="UniProtKB-SubCell"/>
</dbReference>
<dbReference type="EMBL" id="JAGZZP010000003">
    <property type="protein sequence ID" value="MBS6534622.1"/>
    <property type="molecule type" value="Genomic_DNA"/>
</dbReference>
<evidence type="ECO:0000256" key="10">
    <source>
        <dbReference type="ARBA" id="ARBA00023209"/>
    </source>
</evidence>
<evidence type="ECO:0000256" key="8">
    <source>
        <dbReference type="ARBA" id="ARBA00023098"/>
    </source>
</evidence>
<evidence type="ECO:0000256" key="5">
    <source>
        <dbReference type="ARBA" id="ARBA00022692"/>
    </source>
</evidence>
<dbReference type="CDD" id="cd09112">
    <property type="entry name" value="PLDc_CLS_2"/>
    <property type="match status" value="1"/>
</dbReference>
<evidence type="ECO:0000313" key="16">
    <source>
        <dbReference type="Proteomes" id="UP000748991"/>
    </source>
</evidence>